<dbReference type="Gene3D" id="3.30.559.10">
    <property type="entry name" value="Chloramphenicol acetyltransferase-like domain"/>
    <property type="match status" value="1"/>
</dbReference>
<feature type="transmembrane region" description="Helical" evidence="6">
    <location>
        <begin position="437"/>
        <end position="456"/>
    </location>
</feature>
<evidence type="ECO:0000313" key="9">
    <source>
        <dbReference type="Proteomes" id="UP000191691"/>
    </source>
</evidence>
<accession>A0A1V6XPE0</accession>
<evidence type="ECO:0000256" key="4">
    <source>
        <dbReference type="ARBA" id="ARBA00023136"/>
    </source>
</evidence>
<keyword evidence="4 6" id="KW-0472">Membrane</keyword>
<dbReference type="PROSITE" id="PS50850">
    <property type="entry name" value="MFS"/>
    <property type="match status" value="1"/>
</dbReference>
<evidence type="ECO:0000256" key="6">
    <source>
        <dbReference type="SAM" id="Phobius"/>
    </source>
</evidence>
<feature type="transmembrane region" description="Helical" evidence="6">
    <location>
        <begin position="468"/>
        <end position="485"/>
    </location>
</feature>
<dbReference type="InterPro" id="IPR023213">
    <property type="entry name" value="CAT-like_dom_sf"/>
</dbReference>
<evidence type="ECO:0000256" key="2">
    <source>
        <dbReference type="ARBA" id="ARBA00022692"/>
    </source>
</evidence>
<dbReference type="PRINTS" id="PR01036">
    <property type="entry name" value="TCRTETB"/>
</dbReference>
<reference evidence="9" key="1">
    <citation type="journal article" date="2017" name="Nat. Microbiol.">
        <title>Global analysis of biosynthetic gene clusters reveals vast potential of secondary metabolite production in Penicillium species.</title>
        <authorList>
            <person name="Nielsen J.C."/>
            <person name="Grijseels S."/>
            <person name="Prigent S."/>
            <person name="Ji B."/>
            <person name="Dainat J."/>
            <person name="Nielsen K.F."/>
            <person name="Frisvad J.C."/>
            <person name="Workman M."/>
            <person name="Nielsen J."/>
        </authorList>
    </citation>
    <scope>NUCLEOTIDE SEQUENCE [LARGE SCALE GENOMIC DNA]</scope>
    <source>
        <strain evidence="9">IBT 13039</strain>
    </source>
</reference>
<dbReference type="InterPro" id="IPR011701">
    <property type="entry name" value="MFS"/>
</dbReference>
<feature type="transmembrane region" description="Helical" evidence="6">
    <location>
        <begin position="706"/>
        <end position="726"/>
    </location>
</feature>
<sequence>MSVIDLLSDWIKSQKIKGPQIKDAPTFYRNLEEALDLRRADHSMFTNHKSAWKLATSIDFCSNDMLAPRTTSDGKPFFVSDGDVLYAWWTCVVFRAENPSPDHLGHIPSATSALVTNAVSSTLTFLSVRQVLERPLGFTASAIREALLQQRNEEQFQAYDAIKRDTLDKSICAGSTMIHSEANRPLTEISAIPDRPRLEENLEVEGVEKVTETRDTHSPAEQNEQDDAESTTKKPKSLSFKLAFTGLAASLFVFQLDATCLSIALPTIAGELKASSLESFWANLAYTLCGLVMQPVWASISNEFGRKPPLYISIGLFFIGSIVFATAQKMGTIIVGRVLQGLGGGGIDVLVQVILADMTTLEERSTYLGLMAIPSAVGNIMGPTVGALFATYASWRWIGWINLPWLGIGTPLVVIFLKLRPIPLDFTLVGNLKRLDWIGMALLIIGISILVIPMSWAGSLYPWPSWQTLLPMLLGVAVLVAFGFYEGTPTDPIVPHRIFHSKTGNVTLLGGFLHGAVLISLLQYLPLLYQAVELQSAILSAVYLLPTSIISVSVAAVSMMLVPLFGGYVWLLRLSWVILTLGSGLLALFEVGSPASMCYGLPILWGQGVALLRLNILPMQASVKNVDDTGLAIGQFLTIRMFGGLVGLTISSSIFNNVFSRTITDTTLQLTGALAPLKDASNAVNFIGSLGSLHVPISTLGQVLGVYLKCFHTIFYVMIGLSALGLTPNTYERTSSYYSVNADGLSTHIDRAETYSVPCYLVPSIGPPVFNVSTMWRLPTDIPQTAIANGLQLVEVPAGAPLDEIFKHWKESGAVILKGMLTPDEADRVISELEKRLDSVQRGTLVPYEDLAAFHGPKTKRAGDLLNHSAIFRERVI</sequence>
<dbReference type="GO" id="GO:0022857">
    <property type="term" value="F:transmembrane transporter activity"/>
    <property type="evidence" value="ECO:0007669"/>
    <property type="project" value="InterPro"/>
</dbReference>
<dbReference type="PANTHER" id="PTHR23501">
    <property type="entry name" value="MAJOR FACILITATOR SUPERFAMILY"/>
    <property type="match status" value="1"/>
</dbReference>
<comment type="caution">
    <text evidence="8">The sequence shown here is derived from an EMBL/GenBank/DDBJ whole genome shotgun (WGS) entry which is preliminary data.</text>
</comment>
<feature type="transmembrane region" description="Helical" evidence="6">
    <location>
        <begin position="397"/>
        <end position="417"/>
    </location>
</feature>
<gene>
    <name evidence="8" type="ORF">PENNAL_c0063G04801</name>
</gene>
<proteinExistence type="predicted"/>
<evidence type="ECO:0000256" key="3">
    <source>
        <dbReference type="ARBA" id="ARBA00022989"/>
    </source>
</evidence>
<feature type="transmembrane region" description="Helical" evidence="6">
    <location>
        <begin position="333"/>
        <end position="355"/>
    </location>
</feature>
<feature type="region of interest" description="Disordered" evidence="5">
    <location>
        <begin position="191"/>
        <end position="232"/>
    </location>
</feature>
<dbReference type="AlphaFoldDB" id="A0A1V6XPE0"/>
<feature type="transmembrane region" description="Helical" evidence="6">
    <location>
        <begin position="242"/>
        <end position="268"/>
    </location>
</feature>
<dbReference type="Pfam" id="PF07690">
    <property type="entry name" value="MFS_1"/>
    <property type="match status" value="1"/>
</dbReference>
<dbReference type="Gene3D" id="1.20.1720.10">
    <property type="entry name" value="Multidrug resistance protein D"/>
    <property type="match status" value="1"/>
</dbReference>
<comment type="subcellular location">
    <subcellularLocation>
        <location evidence="1">Membrane</location>
        <topology evidence="1">Multi-pass membrane protein</topology>
    </subcellularLocation>
</comment>
<feature type="transmembrane region" description="Helical" evidence="6">
    <location>
        <begin position="367"/>
        <end position="391"/>
    </location>
</feature>
<feature type="transmembrane region" description="Helical" evidence="6">
    <location>
        <begin position="537"/>
        <end position="562"/>
    </location>
</feature>
<feature type="transmembrane region" description="Helical" evidence="6">
    <location>
        <begin position="310"/>
        <end position="327"/>
    </location>
</feature>
<protein>
    <recommendedName>
        <fullName evidence="7">Major facilitator superfamily (MFS) profile domain-containing protein</fullName>
    </recommendedName>
</protein>
<keyword evidence="3 6" id="KW-1133">Transmembrane helix</keyword>
<evidence type="ECO:0000256" key="1">
    <source>
        <dbReference type="ARBA" id="ARBA00004141"/>
    </source>
</evidence>
<dbReference type="InterPro" id="IPR036259">
    <property type="entry name" value="MFS_trans_sf"/>
</dbReference>
<evidence type="ECO:0000256" key="5">
    <source>
        <dbReference type="SAM" id="MobiDB-lite"/>
    </source>
</evidence>
<keyword evidence="9" id="KW-1185">Reference proteome</keyword>
<organism evidence="8 9">
    <name type="scientific">Penicillium nalgiovense</name>
    <dbReference type="NCBI Taxonomy" id="60175"/>
    <lineage>
        <taxon>Eukaryota</taxon>
        <taxon>Fungi</taxon>
        <taxon>Dikarya</taxon>
        <taxon>Ascomycota</taxon>
        <taxon>Pezizomycotina</taxon>
        <taxon>Eurotiomycetes</taxon>
        <taxon>Eurotiomycetidae</taxon>
        <taxon>Eurotiales</taxon>
        <taxon>Aspergillaceae</taxon>
        <taxon>Penicillium</taxon>
    </lineage>
</organism>
<feature type="compositionally biased region" description="Basic and acidic residues" evidence="5">
    <location>
        <begin position="194"/>
        <end position="218"/>
    </location>
</feature>
<feature type="transmembrane region" description="Helical" evidence="6">
    <location>
        <begin position="506"/>
        <end position="525"/>
    </location>
</feature>
<feature type="transmembrane region" description="Helical" evidence="6">
    <location>
        <begin position="599"/>
        <end position="616"/>
    </location>
</feature>
<feature type="transmembrane region" description="Helical" evidence="6">
    <location>
        <begin position="574"/>
        <end position="593"/>
    </location>
</feature>
<dbReference type="PANTHER" id="PTHR23501:SF156">
    <property type="entry name" value="TRANSPORTER, PUTATIVE-RELATED"/>
    <property type="match status" value="1"/>
</dbReference>
<dbReference type="GO" id="GO:0005886">
    <property type="term" value="C:plasma membrane"/>
    <property type="evidence" value="ECO:0007669"/>
    <property type="project" value="TreeGrafter"/>
</dbReference>
<dbReference type="SUPFAM" id="SSF51197">
    <property type="entry name" value="Clavaminate synthase-like"/>
    <property type="match status" value="1"/>
</dbReference>
<name>A0A1V6XPE0_PENNA</name>
<dbReference type="InterPro" id="IPR020846">
    <property type="entry name" value="MFS_dom"/>
</dbReference>
<dbReference type="SUPFAM" id="SSF103473">
    <property type="entry name" value="MFS general substrate transporter"/>
    <property type="match status" value="1"/>
</dbReference>
<dbReference type="EMBL" id="MOOB01000063">
    <property type="protein sequence ID" value="OQE77019.1"/>
    <property type="molecule type" value="Genomic_DNA"/>
</dbReference>
<feature type="transmembrane region" description="Helical" evidence="6">
    <location>
        <begin position="637"/>
        <end position="655"/>
    </location>
</feature>
<feature type="transmembrane region" description="Helical" evidence="6">
    <location>
        <begin position="280"/>
        <end position="298"/>
    </location>
</feature>
<dbReference type="Proteomes" id="UP000191691">
    <property type="component" value="Unassembled WGS sequence"/>
</dbReference>
<evidence type="ECO:0000259" key="7">
    <source>
        <dbReference type="PROSITE" id="PS50850"/>
    </source>
</evidence>
<dbReference type="Gene3D" id="2.60.120.620">
    <property type="entry name" value="q2cbj1_9rhob like domain"/>
    <property type="match status" value="1"/>
</dbReference>
<evidence type="ECO:0000313" key="8">
    <source>
        <dbReference type="EMBL" id="OQE77019.1"/>
    </source>
</evidence>
<feature type="domain" description="Major facilitator superfamily (MFS) profile" evidence="7">
    <location>
        <begin position="243"/>
        <end position="737"/>
    </location>
</feature>
<keyword evidence="2 6" id="KW-0812">Transmembrane</keyword>